<dbReference type="GO" id="GO:0006139">
    <property type="term" value="P:nucleobase-containing compound metabolic process"/>
    <property type="evidence" value="ECO:0007669"/>
    <property type="project" value="InterPro"/>
</dbReference>
<dbReference type="InterPro" id="IPR036397">
    <property type="entry name" value="RNaseH_sf"/>
</dbReference>
<dbReference type="InterPro" id="IPR002782">
    <property type="entry name" value="Mut7-C_RNAse_dom"/>
</dbReference>
<dbReference type="InterPro" id="IPR002562">
    <property type="entry name" value="3'-5'_exonuclease_dom"/>
</dbReference>
<protein>
    <submittedName>
        <fullName evidence="4">Putative exonuclease mut-7-like protein</fullName>
    </submittedName>
</protein>
<dbReference type="SUPFAM" id="SSF53098">
    <property type="entry name" value="Ribonuclease H-like"/>
    <property type="match status" value="1"/>
</dbReference>
<dbReference type="EMBL" id="KK120833">
    <property type="protein sequence ID" value="KFM79144.1"/>
    <property type="molecule type" value="Genomic_DNA"/>
</dbReference>
<name>A0A087UP55_STEMI</name>
<feature type="domain" description="3'-5' exonuclease" evidence="2">
    <location>
        <begin position="3"/>
        <end position="132"/>
    </location>
</feature>
<feature type="compositionally biased region" description="Basic residues" evidence="1">
    <location>
        <begin position="157"/>
        <end position="167"/>
    </location>
</feature>
<dbReference type="Pfam" id="PF01612">
    <property type="entry name" value="DNA_pol_A_exo1"/>
    <property type="match status" value="1"/>
</dbReference>
<dbReference type="GO" id="GO:0008408">
    <property type="term" value="F:3'-5' exonuclease activity"/>
    <property type="evidence" value="ECO:0007669"/>
    <property type="project" value="InterPro"/>
</dbReference>
<dbReference type="PANTHER" id="PTHR47765">
    <property type="entry name" value="3'-5' EXONUCLEASE DOMAIN-CONTAINING PROTEIN"/>
    <property type="match status" value="1"/>
</dbReference>
<dbReference type="OMA" id="YLRICGA"/>
<evidence type="ECO:0000259" key="2">
    <source>
        <dbReference type="Pfam" id="PF01612"/>
    </source>
</evidence>
<dbReference type="AlphaFoldDB" id="A0A087UP55"/>
<dbReference type="STRING" id="407821.A0A087UP55"/>
<gene>
    <name evidence="4" type="ORF">X975_08148</name>
</gene>
<dbReference type="PANTHER" id="PTHR47765:SF2">
    <property type="entry name" value="EXONUCLEASE MUT-7 HOMOLOG"/>
    <property type="match status" value="1"/>
</dbReference>
<evidence type="ECO:0000259" key="3">
    <source>
        <dbReference type="Pfam" id="PF01927"/>
    </source>
</evidence>
<feature type="domain" description="Mut7-C RNAse" evidence="3">
    <location>
        <begin position="178"/>
        <end position="280"/>
    </location>
</feature>
<evidence type="ECO:0000313" key="4">
    <source>
        <dbReference type="EMBL" id="KFM79144.1"/>
    </source>
</evidence>
<organism evidence="4 5">
    <name type="scientific">Stegodyphus mimosarum</name>
    <name type="common">African social velvet spider</name>
    <dbReference type="NCBI Taxonomy" id="407821"/>
    <lineage>
        <taxon>Eukaryota</taxon>
        <taxon>Metazoa</taxon>
        <taxon>Ecdysozoa</taxon>
        <taxon>Arthropoda</taxon>
        <taxon>Chelicerata</taxon>
        <taxon>Arachnida</taxon>
        <taxon>Araneae</taxon>
        <taxon>Araneomorphae</taxon>
        <taxon>Entelegynae</taxon>
        <taxon>Eresoidea</taxon>
        <taxon>Eresidae</taxon>
        <taxon>Stegodyphus</taxon>
    </lineage>
</organism>
<keyword evidence="4" id="KW-0540">Nuclease</keyword>
<accession>A0A087UP55</accession>
<keyword evidence="4" id="KW-0269">Exonuclease</keyword>
<dbReference type="InterPro" id="IPR012337">
    <property type="entry name" value="RNaseH-like_sf"/>
</dbReference>
<reference evidence="4 5" key="1">
    <citation type="submission" date="2013-11" db="EMBL/GenBank/DDBJ databases">
        <title>Genome sequencing of Stegodyphus mimosarum.</title>
        <authorList>
            <person name="Bechsgaard J."/>
        </authorList>
    </citation>
    <scope>NUCLEOTIDE SEQUENCE [LARGE SCALE GENOMIC DNA]</scope>
</reference>
<dbReference type="Gene3D" id="3.30.420.10">
    <property type="entry name" value="Ribonuclease H-like superfamily/Ribonuclease H"/>
    <property type="match status" value="1"/>
</dbReference>
<evidence type="ECO:0000313" key="5">
    <source>
        <dbReference type="Proteomes" id="UP000054359"/>
    </source>
</evidence>
<proteinExistence type="predicted"/>
<keyword evidence="4" id="KW-0378">Hydrolase</keyword>
<dbReference type="Proteomes" id="UP000054359">
    <property type="component" value="Unassembled WGS sequence"/>
</dbReference>
<feature type="region of interest" description="Disordered" evidence="1">
    <location>
        <begin position="148"/>
        <end position="167"/>
    </location>
</feature>
<dbReference type="Pfam" id="PF01927">
    <property type="entry name" value="Mut7-C"/>
    <property type="match status" value="2"/>
</dbReference>
<dbReference type="OrthoDB" id="18193at2759"/>
<keyword evidence="5" id="KW-1185">Reference proteome</keyword>
<sequence>MIEKIFCNADILKLGYGIKTDLQMLMKLFSGEKSQLRKYPRLVDIGNFFKELKIHFPAVAVEIKKSVPELLIDPPYSKGLSQLCYTILGKPLNKDEQFSNWERRPLRESQMTYAALDAYCLLMIYEKLYHVLRDMDLNFDKLIESPLPSKSASENKKKSKKQLKKEIKHKPISVSDFRVVVDNMAHGLAKYLRICGADVVILDNDDDHMRAVEISQKENRIILSSGAPYEKLKGYVPEDMCFCLPIEANARVQAAAVLKHFNVLCKESDIFSRCSVCNGNHYLRVRSDELFPLWYKLVGSENEFDTPQSKQNADLASRISCRDEVITEDGLMQTGVPIQLSALSSQVFKRVEYFFICTKCGKVYWEGSHFSRVKKYISQFIGIEDSTENIYQAFSEDSEPGTDLPEIVENGPSNQIDVASYSEESPSLVTSSSVTYCAEDIRHFDEDSSDEDCDIMYYD</sequence>
<dbReference type="InterPro" id="IPR052408">
    <property type="entry name" value="Exonuclease_MUT-7-like"/>
</dbReference>
<dbReference type="GO" id="GO:0003676">
    <property type="term" value="F:nucleic acid binding"/>
    <property type="evidence" value="ECO:0007669"/>
    <property type="project" value="InterPro"/>
</dbReference>
<feature type="domain" description="Mut7-C RNAse" evidence="3">
    <location>
        <begin position="343"/>
        <end position="376"/>
    </location>
</feature>
<evidence type="ECO:0000256" key="1">
    <source>
        <dbReference type="SAM" id="MobiDB-lite"/>
    </source>
</evidence>
<feature type="non-terminal residue" evidence="4">
    <location>
        <position position="459"/>
    </location>
</feature>